<dbReference type="PROSITE" id="PS00216">
    <property type="entry name" value="SUGAR_TRANSPORT_1"/>
    <property type="match status" value="1"/>
</dbReference>
<feature type="transmembrane region" description="Helical" evidence="6">
    <location>
        <begin position="334"/>
        <end position="358"/>
    </location>
</feature>
<feature type="transmembrane region" description="Helical" evidence="6">
    <location>
        <begin position="79"/>
        <end position="96"/>
    </location>
</feature>
<dbReference type="Gene3D" id="1.20.1250.20">
    <property type="entry name" value="MFS general substrate transporter like domains"/>
    <property type="match status" value="1"/>
</dbReference>
<feature type="transmembrane region" description="Helical" evidence="6">
    <location>
        <begin position="276"/>
        <end position="295"/>
    </location>
</feature>
<protein>
    <submittedName>
        <fullName evidence="8">MFS transporter</fullName>
    </submittedName>
</protein>
<evidence type="ECO:0000313" key="9">
    <source>
        <dbReference type="Proteomes" id="UP000481030"/>
    </source>
</evidence>
<dbReference type="OrthoDB" id="9814001at2"/>
<evidence type="ECO:0000256" key="6">
    <source>
        <dbReference type="SAM" id="Phobius"/>
    </source>
</evidence>
<dbReference type="RefSeq" id="WP_151536562.1">
    <property type="nucleotide sequence ID" value="NZ_WBOS01000014.1"/>
</dbReference>
<feature type="transmembrane region" description="Helical" evidence="6">
    <location>
        <begin position="364"/>
        <end position="384"/>
    </location>
</feature>
<feature type="transmembrane region" description="Helical" evidence="6">
    <location>
        <begin position="49"/>
        <end position="67"/>
    </location>
</feature>
<evidence type="ECO:0000259" key="7">
    <source>
        <dbReference type="PROSITE" id="PS50850"/>
    </source>
</evidence>
<evidence type="ECO:0000256" key="5">
    <source>
        <dbReference type="ARBA" id="ARBA00023136"/>
    </source>
</evidence>
<keyword evidence="5 6" id="KW-0472">Membrane</keyword>
<feature type="domain" description="Major facilitator superfamily (MFS) profile" evidence="7">
    <location>
        <begin position="13"/>
        <end position="388"/>
    </location>
</feature>
<dbReference type="InterPro" id="IPR036259">
    <property type="entry name" value="MFS_trans_sf"/>
</dbReference>
<dbReference type="PANTHER" id="PTHR23531:SF1">
    <property type="entry name" value="QUINOLENE RESISTANCE PROTEIN NORA"/>
    <property type="match status" value="1"/>
</dbReference>
<keyword evidence="2" id="KW-0813">Transport</keyword>
<dbReference type="PROSITE" id="PS00217">
    <property type="entry name" value="SUGAR_TRANSPORT_2"/>
    <property type="match status" value="1"/>
</dbReference>
<comment type="caution">
    <text evidence="8">The sequence shown here is derived from an EMBL/GenBank/DDBJ whole genome shotgun (WGS) entry which is preliminary data.</text>
</comment>
<dbReference type="Pfam" id="PF07690">
    <property type="entry name" value="MFS_1"/>
    <property type="match status" value="1"/>
</dbReference>
<evidence type="ECO:0000256" key="2">
    <source>
        <dbReference type="ARBA" id="ARBA00022448"/>
    </source>
</evidence>
<dbReference type="GO" id="GO:0022857">
    <property type="term" value="F:transmembrane transporter activity"/>
    <property type="evidence" value="ECO:0007669"/>
    <property type="project" value="InterPro"/>
</dbReference>
<dbReference type="InterPro" id="IPR020846">
    <property type="entry name" value="MFS_dom"/>
</dbReference>
<evidence type="ECO:0000256" key="3">
    <source>
        <dbReference type="ARBA" id="ARBA00022692"/>
    </source>
</evidence>
<name>A0A6L3V2I4_9BACI</name>
<sequence>MNRTRDKLWTKDFILVSLVNFFLSLVFYLLIVTIGVYAVDKFSASTTQAGLIAGIYIIGTLLGRLIIGRFIEFLGRKRTLYMGLIFFTMVTLLYFVHYGVTFLLITRFLHGAAMGVASTAAGTIVTQVIPDERKGEGIGYYSMGAALATALGPFIGLYMSQYFNFQMIFILCLALGVISLAVSFSLYVPIMKGPQKTVDLKNFKISNFIELKALPIAVITFLSSFCYSGVLSYINFYAIEIDLVKAASFFFLVYSLAVLVSRPITGRLMDVKGANLVLYPAFFILGVGLLLLSFVEKSITLLAAGILIGLGFGNIQSCTQTIAVKLTPTERMGLATSTFFIFLEGGLGFGPYFLGYVIPITGYGILYAILGIAVLAISILYYFLHGKKEFTTREGVNSTISS</sequence>
<keyword evidence="3 6" id="KW-0812">Transmembrane</keyword>
<dbReference type="InterPro" id="IPR011701">
    <property type="entry name" value="MFS"/>
</dbReference>
<dbReference type="Proteomes" id="UP000481030">
    <property type="component" value="Unassembled WGS sequence"/>
</dbReference>
<dbReference type="InterPro" id="IPR052714">
    <property type="entry name" value="MFS_Exporter"/>
</dbReference>
<dbReference type="PANTHER" id="PTHR23531">
    <property type="entry name" value="QUINOLENE RESISTANCE PROTEIN NORA"/>
    <property type="match status" value="1"/>
</dbReference>
<reference evidence="8 9" key="1">
    <citation type="journal article" date="2016" name="Antonie Van Leeuwenhoek">
        <title>Bacillus depressus sp. nov., isolated from soil of a sunflower field.</title>
        <authorList>
            <person name="Wei X."/>
            <person name="Xin D."/>
            <person name="Xin Y."/>
            <person name="Zhang H."/>
            <person name="Wang T."/>
            <person name="Zhang J."/>
        </authorList>
    </citation>
    <scope>NUCLEOTIDE SEQUENCE [LARGE SCALE GENOMIC DNA]</scope>
    <source>
        <strain evidence="8 9">BZ1</strain>
    </source>
</reference>
<feature type="transmembrane region" description="Helical" evidence="6">
    <location>
        <begin position="138"/>
        <end position="159"/>
    </location>
</feature>
<feature type="transmembrane region" description="Helical" evidence="6">
    <location>
        <begin position="211"/>
        <end position="234"/>
    </location>
</feature>
<comment type="subcellular location">
    <subcellularLocation>
        <location evidence="1">Cell membrane</location>
        <topology evidence="1">Multi-pass membrane protein</topology>
    </subcellularLocation>
</comment>
<gene>
    <name evidence="8" type="ORF">F7731_20020</name>
</gene>
<dbReference type="CDD" id="cd17489">
    <property type="entry name" value="MFS_YfcJ_like"/>
    <property type="match status" value="1"/>
</dbReference>
<dbReference type="SUPFAM" id="SSF103473">
    <property type="entry name" value="MFS general substrate transporter"/>
    <property type="match status" value="1"/>
</dbReference>
<keyword evidence="4 6" id="KW-1133">Transmembrane helix</keyword>
<dbReference type="AlphaFoldDB" id="A0A6L3V2I4"/>
<feature type="transmembrane region" description="Helical" evidence="6">
    <location>
        <begin position="301"/>
        <end position="322"/>
    </location>
</feature>
<dbReference type="PROSITE" id="PS50850">
    <property type="entry name" value="MFS"/>
    <property type="match status" value="1"/>
</dbReference>
<accession>A0A6L3V2I4</accession>
<evidence type="ECO:0000256" key="1">
    <source>
        <dbReference type="ARBA" id="ARBA00004651"/>
    </source>
</evidence>
<organism evidence="8 9">
    <name type="scientific">Cytobacillus depressus</name>
    <dbReference type="NCBI Taxonomy" id="1602942"/>
    <lineage>
        <taxon>Bacteria</taxon>
        <taxon>Bacillati</taxon>
        <taxon>Bacillota</taxon>
        <taxon>Bacilli</taxon>
        <taxon>Bacillales</taxon>
        <taxon>Bacillaceae</taxon>
        <taxon>Cytobacillus</taxon>
    </lineage>
</organism>
<feature type="transmembrane region" description="Helical" evidence="6">
    <location>
        <begin position="246"/>
        <end position="264"/>
    </location>
</feature>
<evidence type="ECO:0000256" key="4">
    <source>
        <dbReference type="ARBA" id="ARBA00022989"/>
    </source>
</evidence>
<dbReference type="EMBL" id="WBOS01000014">
    <property type="protein sequence ID" value="KAB2330463.1"/>
    <property type="molecule type" value="Genomic_DNA"/>
</dbReference>
<feature type="transmembrane region" description="Helical" evidence="6">
    <location>
        <begin position="12"/>
        <end position="37"/>
    </location>
</feature>
<proteinExistence type="predicted"/>
<dbReference type="InterPro" id="IPR005829">
    <property type="entry name" value="Sugar_transporter_CS"/>
</dbReference>
<evidence type="ECO:0000313" key="8">
    <source>
        <dbReference type="EMBL" id="KAB2330463.1"/>
    </source>
</evidence>
<dbReference type="GO" id="GO:0005886">
    <property type="term" value="C:plasma membrane"/>
    <property type="evidence" value="ECO:0007669"/>
    <property type="project" value="UniProtKB-SubCell"/>
</dbReference>
<keyword evidence="9" id="KW-1185">Reference proteome</keyword>
<feature type="transmembrane region" description="Helical" evidence="6">
    <location>
        <begin position="165"/>
        <end position="190"/>
    </location>
</feature>
<feature type="transmembrane region" description="Helical" evidence="6">
    <location>
        <begin position="108"/>
        <end position="126"/>
    </location>
</feature>